<evidence type="ECO:0000259" key="3">
    <source>
        <dbReference type="Pfam" id="PF06371"/>
    </source>
</evidence>
<dbReference type="SUPFAM" id="SSF48371">
    <property type="entry name" value="ARM repeat"/>
    <property type="match status" value="1"/>
</dbReference>
<accession>A0A3B3UAZ1</accession>
<feature type="signal peptide" evidence="2">
    <location>
        <begin position="1"/>
        <end position="24"/>
    </location>
</feature>
<feature type="chain" id="PRO_5017215600" description="Formin GTPase-binding domain-containing protein" evidence="2">
    <location>
        <begin position="25"/>
        <end position="111"/>
    </location>
</feature>
<proteinExistence type="predicted"/>
<organism evidence="4 5">
    <name type="scientific">Poecilia latipinna</name>
    <name type="common">sailfin molly</name>
    <dbReference type="NCBI Taxonomy" id="48699"/>
    <lineage>
        <taxon>Eukaryota</taxon>
        <taxon>Metazoa</taxon>
        <taxon>Chordata</taxon>
        <taxon>Craniata</taxon>
        <taxon>Vertebrata</taxon>
        <taxon>Euteleostomi</taxon>
        <taxon>Actinopterygii</taxon>
        <taxon>Neopterygii</taxon>
        <taxon>Teleostei</taxon>
        <taxon>Neoteleostei</taxon>
        <taxon>Acanthomorphata</taxon>
        <taxon>Ovalentaria</taxon>
        <taxon>Atherinomorphae</taxon>
        <taxon>Cyprinodontiformes</taxon>
        <taxon>Poeciliidae</taxon>
        <taxon>Poeciliinae</taxon>
        <taxon>Poecilia</taxon>
    </lineage>
</organism>
<dbReference type="InterPro" id="IPR010473">
    <property type="entry name" value="GTPase-bd"/>
</dbReference>
<reference evidence="4" key="2">
    <citation type="submission" date="2025-09" db="UniProtKB">
        <authorList>
            <consortium name="Ensembl"/>
        </authorList>
    </citation>
    <scope>IDENTIFICATION</scope>
</reference>
<dbReference type="STRING" id="48699.ENSPLAP00000009777"/>
<protein>
    <recommendedName>
        <fullName evidence="3">Formin GTPase-binding domain-containing protein</fullName>
    </recommendedName>
</protein>
<dbReference type="Pfam" id="PF06371">
    <property type="entry name" value="Drf_GBD"/>
    <property type="match status" value="1"/>
</dbReference>
<dbReference type="GO" id="GO:0030036">
    <property type="term" value="P:actin cytoskeleton organization"/>
    <property type="evidence" value="ECO:0007669"/>
    <property type="project" value="InterPro"/>
</dbReference>
<sequence>GRVRLRSGLDVVFALTTLFPWCYKGHDQPPTPPDNDVPMSVLEPMPSPQEVDSRFTELVNELGLPEQKKAAMFALPTKKKWEIYCFNKNVSDFIGNPMQLKSVQQHFPALN</sequence>
<evidence type="ECO:0000256" key="2">
    <source>
        <dbReference type="SAM" id="SignalP"/>
    </source>
</evidence>
<feature type="region of interest" description="Disordered" evidence="1">
    <location>
        <begin position="27"/>
        <end position="48"/>
    </location>
</feature>
<dbReference type="GO" id="GO:0003779">
    <property type="term" value="F:actin binding"/>
    <property type="evidence" value="ECO:0007669"/>
    <property type="project" value="InterPro"/>
</dbReference>
<keyword evidence="5" id="KW-1185">Reference proteome</keyword>
<evidence type="ECO:0000313" key="5">
    <source>
        <dbReference type="Proteomes" id="UP000261500"/>
    </source>
</evidence>
<dbReference type="Ensembl" id="ENSPLAT00000000633.1">
    <property type="protein sequence ID" value="ENSPLAP00000009777.1"/>
    <property type="gene ID" value="ENSPLAG00000012580.1"/>
</dbReference>
<dbReference type="GeneTree" id="ENSGT00940000180871"/>
<dbReference type="AlphaFoldDB" id="A0A3B3UAZ1"/>
<feature type="domain" description="Formin GTPase-binding" evidence="3">
    <location>
        <begin position="44"/>
        <end position="91"/>
    </location>
</feature>
<keyword evidence="2" id="KW-0732">Signal</keyword>
<name>A0A3B3UAZ1_9TELE</name>
<dbReference type="InterPro" id="IPR016024">
    <property type="entry name" value="ARM-type_fold"/>
</dbReference>
<evidence type="ECO:0000256" key="1">
    <source>
        <dbReference type="SAM" id="MobiDB-lite"/>
    </source>
</evidence>
<evidence type="ECO:0000313" key="4">
    <source>
        <dbReference type="Ensembl" id="ENSPLAP00000009777.1"/>
    </source>
</evidence>
<dbReference type="GO" id="GO:0031267">
    <property type="term" value="F:small GTPase binding"/>
    <property type="evidence" value="ECO:0007669"/>
    <property type="project" value="InterPro"/>
</dbReference>
<dbReference type="Proteomes" id="UP000261500">
    <property type="component" value="Unplaced"/>
</dbReference>
<reference evidence="4" key="1">
    <citation type="submission" date="2025-08" db="UniProtKB">
        <authorList>
            <consortium name="Ensembl"/>
        </authorList>
    </citation>
    <scope>IDENTIFICATION</scope>
</reference>